<dbReference type="InParanoid" id="A0A7M7NXR8"/>
<feature type="compositionally biased region" description="Low complexity" evidence="8">
    <location>
        <begin position="48"/>
        <end position="61"/>
    </location>
</feature>
<feature type="compositionally biased region" description="Low complexity" evidence="8">
    <location>
        <begin position="315"/>
        <end position="330"/>
    </location>
</feature>
<dbReference type="CDD" id="cd09577">
    <property type="entry name" value="SAM_Ph1_2_3"/>
    <property type="match status" value="1"/>
</dbReference>
<evidence type="ECO:0000256" key="2">
    <source>
        <dbReference type="ARBA" id="ARBA00022723"/>
    </source>
</evidence>
<dbReference type="InterPro" id="IPR038603">
    <property type="entry name" value="Znf_FCS_sf"/>
</dbReference>
<dbReference type="GO" id="GO:0005634">
    <property type="term" value="C:nucleus"/>
    <property type="evidence" value="ECO:0007669"/>
    <property type="project" value="UniProtKB-SubCell"/>
</dbReference>
<dbReference type="Pfam" id="PF21319">
    <property type="entry name" value="zf-FCS_1"/>
    <property type="match status" value="1"/>
</dbReference>
<dbReference type="Gene3D" id="1.10.150.50">
    <property type="entry name" value="Transcription Factor, Ets-1"/>
    <property type="match status" value="1"/>
</dbReference>
<evidence type="ECO:0000313" key="11">
    <source>
        <dbReference type="EnsemblMetazoa" id="XP_030843112"/>
    </source>
</evidence>
<proteinExistence type="predicted"/>
<evidence type="ECO:0000256" key="1">
    <source>
        <dbReference type="ARBA" id="ARBA00004123"/>
    </source>
</evidence>
<evidence type="ECO:0000256" key="6">
    <source>
        <dbReference type="ARBA" id="ARBA00023242"/>
    </source>
</evidence>
<name>A0A7M7NXR8_STRPU</name>
<dbReference type="AlphaFoldDB" id="A0A7M7NXR8"/>
<dbReference type="InterPro" id="IPR012313">
    <property type="entry name" value="Znf_FCS"/>
</dbReference>
<feature type="region of interest" description="Disordered" evidence="8">
    <location>
        <begin position="1"/>
        <end position="86"/>
    </location>
</feature>
<accession>A0A7M7NXR8</accession>
<dbReference type="KEGG" id="spu:585003"/>
<dbReference type="PANTHER" id="PTHR12247:SF138">
    <property type="entry name" value="POLYHOMEOTIC DISTAL, ISOFORM A-RELATED"/>
    <property type="match status" value="1"/>
</dbReference>
<dbReference type="GO" id="GO:0003677">
    <property type="term" value="F:DNA binding"/>
    <property type="evidence" value="ECO:0007669"/>
    <property type="project" value="UniProtKB-KW"/>
</dbReference>
<dbReference type="InterPro" id="IPR050548">
    <property type="entry name" value="PcG_chromatin_remod_factors"/>
</dbReference>
<evidence type="ECO:0008006" key="13">
    <source>
        <dbReference type="Google" id="ProtNLM"/>
    </source>
</evidence>
<dbReference type="EnsemblMetazoa" id="XM_030987253">
    <property type="protein sequence ID" value="XP_030843113"/>
    <property type="gene ID" value="LOC585003"/>
</dbReference>
<feature type="region of interest" description="Disordered" evidence="8">
    <location>
        <begin position="237"/>
        <end position="351"/>
    </location>
</feature>
<feature type="domain" description="FCS-type" evidence="10">
    <location>
        <begin position="192"/>
        <end position="226"/>
    </location>
</feature>
<dbReference type="OMA" id="WNIQDVY"/>
<reference evidence="11" key="2">
    <citation type="submission" date="2021-01" db="UniProtKB">
        <authorList>
            <consortium name="EnsemblMetazoa"/>
        </authorList>
    </citation>
    <scope>IDENTIFICATION</scope>
</reference>
<keyword evidence="12" id="KW-1185">Reference proteome</keyword>
<protein>
    <recommendedName>
        <fullName evidence="13">Polyhomeotic-like protein 2</fullName>
    </recommendedName>
</protein>
<dbReference type="Proteomes" id="UP000007110">
    <property type="component" value="Unassembled WGS sequence"/>
</dbReference>
<evidence type="ECO:0000256" key="4">
    <source>
        <dbReference type="ARBA" id="ARBA00022833"/>
    </source>
</evidence>
<evidence type="ECO:0000256" key="7">
    <source>
        <dbReference type="PROSITE-ProRule" id="PRU00367"/>
    </source>
</evidence>
<feature type="compositionally biased region" description="Basic residues" evidence="8">
    <location>
        <begin position="249"/>
        <end position="272"/>
    </location>
</feature>
<keyword evidence="6" id="KW-0539">Nucleus</keyword>
<dbReference type="SMART" id="SM00454">
    <property type="entry name" value="SAM"/>
    <property type="match status" value="1"/>
</dbReference>
<dbReference type="InterPro" id="IPR013761">
    <property type="entry name" value="SAM/pointed_sf"/>
</dbReference>
<feature type="domain" description="SAM" evidence="9">
    <location>
        <begin position="354"/>
        <end position="418"/>
    </location>
</feature>
<evidence type="ECO:0000256" key="8">
    <source>
        <dbReference type="SAM" id="MobiDB-lite"/>
    </source>
</evidence>
<dbReference type="Gene3D" id="3.30.60.160">
    <property type="match status" value="1"/>
</dbReference>
<organism evidence="11 12">
    <name type="scientific">Strongylocentrotus purpuratus</name>
    <name type="common">Purple sea urchin</name>
    <dbReference type="NCBI Taxonomy" id="7668"/>
    <lineage>
        <taxon>Eukaryota</taxon>
        <taxon>Metazoa</taxon>
        <taxon>Echinodermata</taxon>
        <taxon>Eleutherozoa</taxon>
        <taxon>Echinozoa</taxon>
        <taxon>Echinoidea</taxon>
        <taxon>Euechinoidea</taxon>
        <taxon>Echinacea</taxon>
        <taxon>Camarodonta</taxon>
        <taxon>Echinidea</taxon>
        <taxon>Strongylocentrotidae</taxon>
        <taxon>Strongylocentrotus</taxon>
    </lineage>
</organism>
<evidence type="ECO:0000259" key="10">
    <source>
        <dbReference type="PROSITE" id="PS51024"/>
    </source>
</evidence>
<evidence type="ECO:0000256" key="3">
    <source>
        <dbReference type="ARBA" id="ARBA00022771"/>
    </source>
</evidence>
<feature type="compositionally biased region" description="Polar residues" evidence="8">
    <location>
        <begin position="14"/>
        <end position="38"/>
    </location>
</feature>
<sequence length="418" mass="45879">MPSPVQAHSHHTVSDSSLHSTPDATPMNLVTSPKSSPQIHPVDMSAKSIQSPSSTTIPTQSHLPAPSHHLMKSEGSDSDTSSKNGRFRVTSTASSLINLAPVPGSSGDQQEHMEIVAHRGPDIIEHRAEVQREIPRAIVKPHVLTHVIDGFIIEESQEPFPVTSGIVSEANTTYKTIRQQQQQKLKRPAPEPLVEGVMLRCEFCGKVDSPRKFKRSKRFCSMACAKRYNVGCSKRLGLFSPRQPEKPEKTKHRLKLQLKAKPLKGQRGKHGRLTYNVAQPWSKGGQHDTQSQELPQETSSSSSSSSAPSEDMEHPSSPSPNVVLSSPSRSEQSFQYSDESDDLPPGVGRNPSSWSVENVAMFIRSLPGCAGYADEFQSQEIDGQALMLLKEDHLMTALSMKLGPALKIINKINTLKDK</sequence>
<dbReference type="InterPro" id="IPR001660">
    <property type="entry name" value="SAM"/>
</dbReference>
<dbReference type="EnsemblMetazoa" id="XM_030987252">
    <property type="protein sequence ID" value="XP_030843112"/>
    <property type="gene ID" value="LOC585003"/>
</dbReference>
<keyword evidence="5" id="KW-0238">DNA-binding</keyword>
<dbReference type="OrthoDB" id="2390104at2759"/>
<keyword evidence="3 7" id="KW-0863">Zinc-finger</keyword>
<dbReference type="PANTHER" id="PTHR12247">
    <property type="entry name" value="POLYCOMB GROUP PROTEIN"/>
    <property type="match status" value="1"/>
</dbReference>
<dbReference type="GeneID" id="585003"/>
<dbReference type="GO" id="GO:0008270">
    <property type="term" value="F:zinc ion binding"/>
    <property type="evidence" value="ECO:0007669"/>
    <property type="project" value="UniProtKB-KW"/>
</dbReference>
<keyword evidence="2" id="KW-0479">Metal-binding</keyword>
<dbReference type="SUPFAM" id="SSF47769">
    <property type="entry name" value="SAM/Pointed domain"/>
    <property type="match status" value="1"/>
</dbReference>
<feature type="compositionally biased region" description="Polar residues" evidence="8">
    <location>
        <begin position="287"/>
        <end position="298"/>
    </location>
</feature>
<comment type="subcellular location">
    <subcellularLocation>
        <location evidence="1">Nucleus</location>
    </subcellularLocation>
</comment>
<reference evidence="12" key="1">
    <citation type="submission" date="2015-02" db="EMBL/GenBank/DDBJ databases">
        <title>Genome sequencing for Strongylocentrotus purpuratus.</title>
        <authorList>
            <person name="Murali S."/>
            <person name="Liu Y."/>
            <person name="Vee V."/>
            <person name="English A."/>
            <person name="Wang M."/>
            <person name="Skinner E."/>
            <person name="Han Y."/>
            <person name="Muzny D.M."/>
            <person name="Worley K.C."/>
            <person name="Gibbs R.A."/>
        </authorList>
    </citation>
    <scope>NUCLEOTIDE SEQUENCE</scope>
</reference>
<dbReference type="RefSeq" id="XP_030843112.1">
    <property type="nucleotide sequence ID" value="XM_030987252.1"/>
</dbReference>
<evidence type="ECO:0000313" key="12">
    <source>
        <dbReference type="Proteomes" id="UP000007110"/>
    </source>
</evidence>
<evidence type="ECO:0000256" key="5">
    <source>
        <dbReference type="ARBA" id="ARBA00023125"/>
    </source>
</evidence>
<dbReference type="Pfam" id="PF00536">
    <property type="entry name" value="SAM_1"/>
    <property type="match status" value="1"/>
</dbReference>
<keyword evidence="4" id="KW-0862">Zinc</keyword>
<evidence type="ECO:0000259" key="9">
    <source>
        <dbReference type="PROSITE" id="PS50105"/>
    </source>
</evidence>
<dbReference type="RefSeq" id="XP_030843113.1">
    <property type="nucleotide sequence ID" value="XM_030987253.1"/>
</dbReference>
<dbReference type="PROSITE" id="PS50105">
    <property type="entry name" value="SAM_DOMAIN"/>
    <property type="match status" value="1"/>
</dbReference>
<dbReference type="PROSITE" id="PS51024">
    <property type="entry name" value="ZF_FCS"/>
    <property type="match status" value="1"/>
</dbReference>